<proteinExistence type="predicted"/>
<gene>
    <name evidence="1" type="ORF">D9613_009624</name>
</gene>
<protein>
    <submittedName>
        <fullName evidence="1">Uncharacterized protein</fullName>
    </submittedName>
</protein>
<dbReference type="InterPro" id="IPR052400">
    <property type="entry name" value="Zn2-C6_fungal_TF"/>
</dbReference>
<name>A0A8H4VU24_9AGAR</name>
<dbReference type="PANTHER" id="PTHR47657">
    <property type="entry name" value="STEROL REGULATORY ELEMENT-BINDING PROTEIN ECM22"/>
    <property type="match status" value="1"/>
</dbReference>
<dbReference type="EMBL" id="JAACJL010000002">
    <property type="protein sequence ID" value="KAF4622212.1"/>
    <property type="molecule type" value="Genomic_DNA"/>
</dbReference>
<dbReference type="GO" id="GO:0000981">
    <property type="term" value="F:DNA-binding transcription factor activity, RNA polymerase II-specific"/>
    <property type="evidence" value="ECO:0007669"/>
    <property type="project" value="TreeGrafter"/>
</dbReference>
<keyword evidence="2" id="KW-1185">Reference proteome</keyword>
<sequence length="363" mass="41433">MDDTENSTNAHRFKELEKRHYKEAMNRMTRTILDGADEVNCHALFASVFIWIYYLLSRRSQLLPPQAPSDLSDQTYSPHVTPQRLDTSWVTFVRGTYGALERTRNWVRRGPVSQLMKEHSEERSNATIKLSVNTESMLSELTKLCINFNILGSHQAAEMTDPTIAAAYYSAIYHLRGIWCTIEIYCSPLDLIVRSEKHNALSAAIFKAVLFTPPQFWDCLEKESPRALIIYAYFIVCWETVCFGLGDPVPDNISSGQPFEIPSYGASLGVNRWWIKGKAEHDLAIIDALLASVARNDYERNAFKDWMGGAWRVLHGLKHGWWLKTAAEFDDQTRELFEAYEAATTAPVVDPIDTFDYPISNVF</sequence>
<accession>A0A8H4VU24</accession>
<reference evidence="1 2" key="1">
    <citation type="submission" date="2019-12" db="EMBL/GenBank/DDBJ databases">
        <authorList>
            <person name="Floudas D."/>
            <person name="Bentzer J."/>
            <person name="Ahren D."/>
            <person name="Johansson T."/>
            <person name="Persson P."/>
            <person name="Tunlid A."/>
        </authorList>
    </citation>
    <scope>NUCLEOTIDE SEQUENCE [LARGE SCALE GENOMIC DNA]</scope>
    <source>
        <strain evidence="1 2">CBS 102.39</strain>
    </source>
</reference>
<dbReference type="Proteomes" id="UP000521872">
    <property type="component" value="Unassembled WGS sequence"/>
</dbReference>
<dbReference type="PANTHER" id="PTHR47657:SF7">
    <property type="entry name" value="STEROL REGULATORY ELEMENT-BINDING PROTEIN ECM22"/>
    <property type="match status" value="1"/>
</dbReference>
<dbReference type="AlphaFoldDB" id="A0A8H4VU24"/>
<organism evidence="1 2">
    <name type="scientific">Agrocybe pediades</name>
    <dbReference type="NCBI Taxonomy" id="84607"/>
    <lineage>
        <taxon>Eukaryota</taxon>
        <taxon>Fungi</taxon>
        <taxon>Dikarya</taxon>
        <taxon>Basidiomycota</taxon>
        <taxon>Agaricomycotina</taxon>
        <taxon>Agaricomycetes</taxon>
        <taxon>Agaricomycetidae</taxon>
        <taxon>Agaricales</taxon>
        <taxon>Agaricineae</taxon>
        <taxon>Strophariaceae</taxon>
        <taxon>Agrocybe</taxon>
    </lineage>
</organism>
<evidence type="ECO:0000313" key="1">
    <source>
        <dbReference type="EMBL" id="KAF4622212.1"/>
    </source>
</evidence>
<evidence type="ECO:0000313" key="2">
    <source>
        <dbReference type="Proteomes" id="UP000521872"/>
    </source>
</evidence>
<comment type="caution">
    <text evidence="1">The sequence shown here is derived from an EMBL/GenBank/DDBJ whole genome shotgun (WGS) entry which is preliminary data.</text>
</comment>